<protein>
    <submittedName>
        <fullName evidence="2">Uncharacterized protein</fullName>
    </submittedName>
</protein>
<sequence length="521" mass="58299">MVAANVTTTQQFQLANKFAVLGNKEGETDEANQLALVNPINVSSPTAATQANGRSLNATAPAFDLKASGTKARKERNGTKEAEYTGEKTQEQRKESTSQWVNRTFALNNVTMNQSCQEIPSQATDPEEIAEQELLKKKVNWTGGKLWNNQTEEDPDEGDLSEGYEEEVVPEEETQGEEVRVNGNTNKGETDTPNLTPDPNITSPTHDPIIAEPIDPGDTGGGEKQQNAEKVGVVERETAGTDVQNEDDQNAKQLDKENVDKSMIPKPTENQIAAGSQAYLRTYYPHERQKSNKESKIQQEEVMKIFFLMTIYRNHRYLQRILDSNAANLIGASTCNINEAKQGILLVSSITYRAWKSNFYHHSKCSRYDGAELSPGIKASQHSHAAADNNHRYTRDHRKRRDNNAMNQAGKQGKSGTKMSFKGICLVGVNYYDRSRYDQIHTGGVKRDVSIQLNCKYSLTNSHLENTCGRKGLFLQVMELARFWTNWATYVIMRIGLGKATGTWTYLGYFLATFTKTNIMD</sequence>
<feature type="compositionally biased region" description="Basic residues" evidence="1">
    <location>
        <begin position="392"/>
        <end position="401"/>
    </location>
</feature>
<evidence type="ECO:0000256" key="1">
    <source>
        <dbReference type="SAM" id="MobiDB-lite"/>
    </source>
</evidence>
<name>A0A1J6IH67_NICAT</name>
<feature type="compositionally biased region" description="Basic and acidic residues" evidence="1">
    <location>
        <begin position="75"/>
        <end position="96"/>
    </location>
</feature>
<dbReference type="EMBL" id="MJEQ01037187">
    <property type="protein sequence ID" value="OIT03716.1"/>
    <property type="molecule type" value="Genomic_DNA"/>
</dbReference>
<feature type="region of interest" description="Disordered" evidence="1">
    <location>
        <begin position="67"/>
        <end position="98"/>
    </location>
</feature>
<keyword evidence="3" id="KW-1185">Reference proteome</keyword>
<feature type="compositionally biased region" description="Polar residues" evidence="1">
    <location>
        <begin position="182"/>
        <end position="205"/>
    </location>
</feature>
<accession>A0A1J6IH67</accession>
<dbReference type="Proteomes" id="UP000187609">
    <property type="component" value="Unassembled WGS sequence"/>
</dbReference>
<organism evidence="2 3">
    <name type="scientific">Nicotiana attenuata</name>
    <name type="common">Coyote tobacco</name>
    <dbReference type="NCBI Taxonomy" id="49451"/>
    <lineage>
        <taxon>Eukaryota</taxon>
        <taxon>Viridiplantae</taxon>
        <taxon>Streptophyta</taxon>
        <taxon>Embryophyta</taxon>
        <taxon>Tracheophyta</taxon>
        <taxon>Spermatophyta</taxon>
        <taxon>Magnoliopsida</taxon>
        <taxon>eudicotyledons</taxon>
        <taxon>Gunneridae</taxon>
        <taxon>Pentapetalae</taxon>
        <taxon>asterids</taxon>
        <taxon>lamiids</taxon>
        <taxon>Solanales</taxon>
        <taxon>Solanaceae</taxon>
        <taxon>Nicotianoideae</taxon>
        <taxon>Nicotianeae</taxon>
        <taxon>Nicotiana</taxon>
    </lineage>
</organism>
<evidence type="ECO:0000313" key="3">
    <source>
        <dbReference type="Proteomes" id="UP000187609"/>
    </source>
</evidence>
<gene>
    <name evidence="2" type="ORF">A4A49_24121</name>
</gene>
<feature type="compositionally biased region" description="Polar residues" evidence="1">
    <location>
        <begin position="404"/>
        <end position="416"/>
    </location>
</feature>
<reference evidence="2" key="1">
    <citation type="submission" date="2016-11" db="EMBL/GenBank/DDBJ databases">
        <title>The genome of Nicotiana attenuata.</title>
        <authorList>
            <person name="Xu S."/>
            <person name="Brockmoeller T."/>
            <person name="Gaquerel E."/>
            <person name="Navarro A."/>
            <person name="Kuhl H."/>
            <person name="Gase K."/>
            <person name="Ling Z."/>
            <person name="Zhou W."/>
            <person name="Kreitzer C."/>
            <person name="Stanke M."/>
            <person name="Tang H."/>
            <person name="Lyons E."/>
            <person name="Pandey P."/>
            <person name="Pandey S.P."/>
            <person name="Timmermann B."/>
            <person name="Baldwin I.T."/>
        </authorList>
    </citation>
    <scope>NUCLEOTIDE SEQUENCE [LARGE SCALE GENOMIC DNA]</scope>
    <source>
        <strain evidence="2">UT</strain>
    </source>
</reference>
<dbReference type="AlphaFoldDB" id="A0A1J6IH67"/>
<feature type="region of interest" description="Disordered" evidence="1">
    <location>
        <begin position="145"/>
        <end position="229"/>
    </location>
</feature>
<dbReference type="Gramene" id="OIT03716">
    <property type="protein sequence ID" value="OIT03716"/>
    <property type="gene ID" value="A4A49_24121"/>
</dbReference>
<evidence type="ECO:0000313" key="2">
    <source>
        <dbReference type="EMBL" id="OIT03716.1"/>
    </source>
</evidence>
<comment type="caution">
    <text evidence="2">The sequence shown here is derived from an EMBL/GenBank/DDBJ whole genome shotgun (WGS) entry which is preliminary data.</text>
</comment>
<proteinExistence type="predicted"/>
<feature type="compositionally biased region" description="Acidic residues" evidence="1">
    <location>
        <begin position="151"/>
        <end position="176"/>
    </location>
</feature>
<feature type="region of interest" description="Disordered" evidence="1">
    <location>
        <begin position="381"/>
        <end position="416"/>
    </location>
</feature>